<organism evidence="1 2">
    <name type="scientific">Aliivibrio salmonicida (strain LFI1238)</name>
    <name type="common">Vibrio salmonicida (strain LFI1238)</name>
    <dbReference type="NCBI Taxonomy" id="316275"/>
    <lineage>
        <taxon>Bacteria</taxon>
        <taxon>Pseudomonadati</taxon>
        <taxon>Pseudomonadota</taxon>
        <taxon>Gammaproteobacteria</taxon>
        <taxon>Vibrionales</taxon>
        <taxon>Vibrionaceae</taxon>
        <taxon>Aliivibrio</taxon>
    </lineage>
</organism>
<accession>B6EP11</accession>
<dbReference type="HOGENOM" id="CLU_121473_0_0_6"/>
<dbReference type="Pfam" id="PF11140">
    <property type="entry name" value="DUF2913"/>
    <property type="match status" value="1"/>
</dbReference>
<evidence type="ECO:0008006" key="3">
    <source>
        <dbReference type="Google" id="ProtNLM"/>
    </source>
</evidence>
<evidence type="ECO:0000313" key="1">
    <source>
        <dbReference type="EMBL" id="CAQ77747.1"/>
    </source>
</evidence>
<dbReference type="Proteomes" id="UP000001730">
    <property type="component" value="Chromosome 1"/>
</dbReference>
<dbReference type="RefSeq" id="WP_012548965.1">
    <property type="nucleotide sequence ID" value="NC_011312.1"/>
</dbReference>
<protein>
    <recommendedName>
        <fullName evidence="3">DUF2913 family protein</fullName>
    </recommendedName>
</protein>
<sequence length="197" mass="23035">MPHKEYDKLLLETVDNALLHLYMAVAKATQFMPKKTRNERVVKWLKPKLTHSKYKLIKKEIKSFIQIGRHAKGDLERRLIELKSLSERVHHEMDDVSRIYDLLNCLYDKHGIHSYLIDDHDTKKNETLYLSKQDIIECFSDDNKQIAPLSAFIVTLKVDEIAKMINDTGLMKASIKEFNDETMIAHFQLNTIHCPEA</sequence>
<dbReference type="eggNOG" id="ENOG502ZXQR">
    <property type="taxonomic scope" value="Bacteria"/>
</dbReference>
<dbReference type="AlphaFoldDB" id="B6EP11"/>
<dbReference type="EMBL" id="FM178379">
    <property type="protein sequence ID" value="CAQ77747.1"/>
    <property type="molecule type" value="Genomic_DNA"/>
</dbReference>
<keyword evidence="2" id="KW-1185">Reference proteome</keyword>
<evidence type="ECO:0000313" key="2">
    <source>
        <dbReference type="Proteomes" id="UP000001730"/>
    </source>
</evidence>
<gene>
    <name evidence="1" type="ordered locus">VSAL_I0062</name>
</gene>
<reference evidence="1 2" key="1">
    <citation type="journal article" date="2008" name="BMC Genomics">
        <title>The genome sequence of the fish pathogen Aliivibrio salmonicida strain LFI1238 shows extensive evidence of gene decay.</title>
        <authorList>
            <person name="Hjerde E."/>
            <person name="Lorentzen M.S."/>
            <person name="Holden M.T."/>
            <person name="Seeger K."/>
            <person name="Paulsen S."/>
            <person name="Bason N."/>
            <person name="Churcher C."/>
            <person name="Harris D."/>
            <person name="Norbertczak H."/>
            <person name="Quail M.A."/>
            <person name="Sanders S."/>
            <person name="Thurston S."/>
            <person name="Parkhill J."/>
            <person name="Willassen N.P."/>
            <person name="Thomson N.R."/>
        </authorList>
    </citation>
    <scope>NUCLEOTIDE SEQUENCE [LARGE SCALE GENOMIC DNA]</scope>
    <source>
        <strain evidence="1 2">LFI1238</strain>
    </source>
</reference>
<proteinExistence type="predicted"/>
<dbReference type="InterPro" id="IPR021316">
    <property type="entry name" value="DUF2913"/>
</dbReference>
<name>B6EP11_ALISL</name>
<dbReference type="KEGG" id="vsa:VSAL_I0062"/>